<dbReference type="EMBL" id="CAJVQC010038491">
    <property type="protein sequence ID" value="CAG8766308.1"/>
    <property type="molecule type" value="Genomic_DNA"/>
</dbReference>
<keyword evidence="2" id="KW-1185">Reference proteome</keyword>
<comment type="caution">
    <text evidence="1">The sequence shown here is derived from an EMBL/GenBank/DDBJ whole genome shotgun (WGS) entry which is preliminary data.</text>
</comment>
<name>A0ACA9QVQ8_9GLOM</name>
<accession>A0ACA9QVQ8</accession>
<sequence>NGCHKGKYNWKNRIAVFKNKPLNLCDIEYYRNHNPEHVRKKLYRMAKVIRKEIASRSTNATPSMLATAESVAISKQYGIKNMQDSKEQAVLLGIVSTIMPMLLTKYLDLFAIDSTGSHNCLNFLNTAFIVRSDKPHSQIIATFISDRETIPVIGHMFESRLKNAFQIRKQFYMTGMKHAAAKLDNDDVQHAAAELDDDELDDNDIQHAAAELDNNDISKESSRLSKS</sequence>
<dbReference type="Proteomes" id="UP000789920">
    <property type="component" value="Unassembled WGS sequence"/>
</dbReference>
<gene>
    <name evidence="1" type="ORF">RPERSI_LOCUS15834</name>
</gene>
<evidence type="ECO:0000313" key="1">
    <source>
        <dbReference type="EMBL" id="CAG8766308.1"/>
    </source>
</evidence>
<reference evidence="1" key="1">
    <citation type="submission" date="2021-06" db="EMBL/GenBank/DDBJ databases">
        <authorList>
            <person name="Kallberg Y."/>
            <person name="Tangrot J."/>
            <person name="Rosling A."/>
        </authorList>
    </citation>
    <scope>NUCLEOTIDE SEQUENCE</scope>
    <source>
        <strain evidence="1">MA461A</strain>
    </source>
</reference>
<feature type="non-terminal residue" evidence="1">
    <location>
        <position position="1"/>
    </location>
</feature>
<organism evidence="1 2">
    <name type="scientific">Racocetra persica</name>
    <dbReference type="NCBI Taxonomy" id="160502"/>
    <lineage>
        <taxon>Eukaryota</taxon>
        <taxon>Fungi</taxon>
        <taxon>Fungi incertae sedis</taxon>
        <taxon>Mucoromycota</taxon>
        <taxon>Glomeromycotina</taxon>
        <taxon>Glomeromycetes</taxon>
        <taxon>Diversisporales</taxon>
        <taxon>Gigasporaceae</taxon>
        <taxon>Racocetra</taxon>
    </lineage>
</organism>
<protein>
    <submittedName>
        <fullName evidence="1">6218_t:CDS:1</fullName>
    </submittedName>
</protein>
<evidence type="ECO:0000313" key="2">
    <source>
        <dbReference type="Proteomes" id="UP000789920"/>
    </source>
</evidence>
<proteinExistence type="predicted"/>